<dbReference type="OrthoDB" id="2142040at2759"/>
<dbReference type="PANTHER" id="PTHR34706:SF3">
    <property type="entry name" value="ANKYRIN REPEAT PROTEIN (AFU_ORTHOLOGUE AFUA_7G06200)"/>
    <property type="match status" value="1"/>
</dbReference>
<dbReference type="PANTHER" id="PTHR34706">
    <property type="entry name" value="SLR1338 PROTEIN"/>
    <property type="match status" value="1"/>
</dbReference>
<evidence type="ECO:0000313" key="1">
    <source>
        <dbReference type="EMBL" id="RPB27337.1"/>
    </source>
</evidence>
<reference evidence="1 2" key="1">
    <citation type="journal article" date="2018" name="Nat. Ecol. Evol.">
        <title>Pezizomycetes genomes reveal the molecular basis of ectomycorrhizal truffle lifestyle.</title>
        <authorList>
            <person name="Murat C."/>
            <person name="Payen T."/>
            <person name="Noel B."/>
            <person name="Kuo A."/>
            <person name="Morin E."/>
            <person name="Chen J."/>
            <person name="Kohler A."/>
            <person name="Krizsan K."/>
            <person name="Balestrini R."/>
            <person name="Da Silva C."/>
            <person name="Montanini B."/>
            <person name="Hainaut M."/>
            <person name="Levati E."/>
            <person name="Barry K.W."/>
            <person name="Belfiori B."/>
            <person name="Cichocki N."/>
            <person name="Clum A."/>
            <person name="Dockter R.B."/>
            <person name="Fauchery L."/>
            <person name="Guy J."/>
            <person name="Iotti M."/>
            <person name="Le Tacon F."/>
            <person name="Lindquist E.A."/>
            <person name="Lipzen A."/>
            <person name="Malagnac F."/>
            <person name="Mello A."/>
            <person name="Molinier V."/>
            <person name="Miyauchi S."/>
            <person name="Poulain J."/>
            <person name="Riccioni C."/>
            <person name="Rubini A."/>
            <person name="Sitrit Y."/>
            <person name="Splivallo R."/>
            <person name="Traeger S."/>
            <person name="Wang M."/>
            <person name="Zifcakova L."/>
            <person name="Wipf D."/>
            <person name="Zambonelli A."/>
            <person name="Paolocci F."/>
            <person name="Nowrousian M."/>
            <person name="Ottonello S."/>
            <person name="Baldrian P."/>
            <person name="Spatafora J.W."/>
            <person name="Henrissat B."/>
            <person name="Nagy L.G."/>
            <person name="Aury J.M."/>
            <person name="Wincker P."/>
            <person name="Grigoriev I.V."/>
            <person name="Bonfante P."/>
            <person name="Martin F.M."/>
        </authorList>
    </citation>
    <scope>NUCLEOTIDE SEQUENCE [LARGE SCALE GENOMIC DNA]</scope>
    <source>
        <strain evidence="1 2">ATCC MYA-4762</strain>
    </source>
</reference>
<dbReference type="STRING" id="1051890.A0A3N4LWV2"/>
<evidence type="ECO:0008006" key="3">
    <source>
        <dbReference type="Google" id="ProtNLM"/>
    </source>
</evidence>
<evidence type="ECO:0000313" key="2">
    <source>
        <dbReference type="Proteomes" id="UP000267821"/>
    </source>
</evidence>
<dbReference type="Gene3D" id="3.40.50.410">
    <property type="entry name" value="von Willebrand factor, type A domain"/>
    <property type="match status" value="1"/>
</dbReference>
<dbReference type="AlphaFoldDB" id="A0A3N4LWV2"/>
<sequence length="349" mass="38392">MAQKQSKSFFASAINNLLGFLEKVVNRFTNNVLGKKLGFGGTVHQNAPAPGSKTKALQSSTFDPVTFNQDITKHVNDKGLDTFFPSDSPFLKTVINRATTLAEKGDSALAGPEYLPGLTQLSLYQHIFFCGLTHTAKDNSGSMKKGARIDSMIDIIGRLTDITTRLIPDNEGVEIRFLNSGPKEQALYKKYSTITTAMDAGNMLTEADYGGVTRLGTVLRAEVLKPYIYDVLETGSGRLKRPLLISIITDGCPYGEGTDELYKAIIECKTKLKGKGIDEQVVKFQISQIGDDEAANAFLGRLANDPGIKDYIYVTTGRLDEEFNKLYENDDGLEIWFHKILMGPVLQQP</sequence>
<organism evidence="1 2">
    <name type="scientific">Terfezia boudieri ATCC MYA-4762</name>
    <dbReference type="NCBI Taxonomy" id="1051890"/>
    <lineage>
        <taxon>Eukaryota</taxon>
        <taxon>Fungi</taxon>
        <taxon>Dikarya</taxon>
        <taxon>Ascomycota</taxon>
        <taxon>Pezizomycotina</taxon>
        <taxon>Pezizomycetes</taxon>
        <taxon>Pezizales</taxon>
        <taxon>Pezizaceae</taxon>
        <taxon>Terfezia</taxon>
    </lineage>
</organism>
<accession>A0A3N4LWV2</accession>
<gene>
    <name evidence="1" type="ORF">L211DRAFT_865552</name>
</gene>
<proteinExistence type="predicted"/>
<dbReference type="Proteomes" id="UP000267821">
    <property type="component" value="Unassembled WGS sequence"/>
</dbReference>
<protein>
    <recommendedName>
        <fullName evidence="3">VWFA domain-containing protein</fullName>
    </recommendedName>
</protein>
<dbReference type="InParanoid" id="A0A3N4LWV2"/>
<dbReference type="InterPro" id="IPR036465">
    <property type="entry name" value="vWFA_dom_sf"/>
</dbReference>
<dbReference type="EMBL" id="ML121531">
    <property type="protein sequence ID" value="RPB27337.1"/>
    <property type="molecule type" value="Genomic_DNA"/>
</dbReference>
<name>A0A3N4LWV2_9PEZI</name>
<keyword evidence="2" id="KW-1185">Reference proteome</keyword>